<name>W6RJS2_9HYPH</name>
<evidence type="ECO:0000256" key="3">
    <source>
        <dbReference type="SAM" id="MobiDB-lite"/>
    </source>
</evidence>
<dbReference type="InterPro" id="IPR011251">
    <property type="entry name" value="Luciferase-like_dom"/>
</dbReference>
<dbReference type="Gene3D" id="3.20.20.30">
    <property type="entry name" value="Luciferase-like domain"/>
    <property type="match status" value="1"/>
</dbReference>
<accession>W6RJS2</accession>
<reference evidence="5" key="1">
    <citation type="submission" date="2013-11" db="EMBL/GenBank/DDBJ databases">
        <title>Draft genome sequence of the broad-host-range Rhizobium sp. LPU83 strain, a member of the low-genetic diversity Oregon-like Rhizobium sp. group.</title>
        <authorList>
            <person name="Wibberg D."/>
            <person name="Puehler A."/>
            <person name="Schlueter A."/>
        </authorList>
    </citation>
    <scope>NUCLEOTIDE SEQUENCE [LARGE SCALE GENOMIC DNA]</scope>
    <source>
        <strain evidence="5">LPU83</strain>
        <plasmid evidence="5">pLPU83b</plasmid>
    </source>
</reference>
<geneLocation type="plasmid" evidence="5">
    <name>pLPU83b</name>
</geneLocation>
<dbReference type="PANTHER" id="PTHR30137">
    <property type="entry name" value="LUCIFERASE-LIKE MONOOXYGENASE"/>
    <property type="match status" value="1"/>
</dbReference>
<protein>
    <recommendedName>
        <fullName evidence="4">Luciferase-like domain-containing protein</fullName>
    </recommendedName>
</protein>
<dbReference type="Pfam" id="PF00296">
    <property type="entry name" value="Bac_luciferase"/>
    <property type="match status" value="1"/>
</dbReference>
<dbReference type="Proteomes" id="UP000019443">
    <property type="component" value="Unassembled WGS sequence"/>
</dbReference>
<dbReference type="InterPro" id="IPR036661">
    <property type="entry name" value="Luciferase-like_sf"/>
</dbReference>
<keyword evidence="5" id="KW-0614">Plasmid</keyword>
<dbReference type="PANTHER" id="PTHR30137:SF8">
    <property type="entry name" value="BLR5498 PROTEIN"/>
    <property type="match status" value="1"/>
</dbReference>
<gene>
    <name evidence="5" type="ORF">LPU83_pLPU83b_0560</name>
</gene>
<keyword evidence="1" id="KW-0560">Oxidoreductase</keyword>
<evidence type="ECO:0000256" key="1">
    <source>
        <dbReference type="ARBA" id="ARBA00023002"/>
    </source>
</evidence>
<evidence type="ECO:0000259" key="4">
    <source>
        <dbReference type="Pfam" id="PF00296"/>
    </source>
</evidence>
<proteinExistence type="predicted"/>
<evidence type="ECO:0000313" key="6">
    <source>
        <dbReference type="Proteomes" id="UP000019443"/>
    </source>
</evidence>
<evidence type="ECO:0000256" key="2">
    <source>
        <dbReference type="ARBA" id="ARBA00023033"/>
    </source>
</evidence>
<dbReference type="GO" id="GO:0005829">
    <property type="term" value="C:cytosol"/>
    <property type="evidence" value="ECO:0007669"/>
    <property type="project" value="TreeGrafter"/>
</dbReference>
<dbReference type="InterPro" id="IPR050766">
    <property type="entry name" value="Bact_Lucif_Oxidored"/>
</dbReference>
<comment type="caution">
    <text evidence="5">The sequence shown here is derived from an EMBL/GenBank/DDBJ whole genome shotgun (WGS) entry which is preliminary data.</text>
</comment>
<dbReference type="GO" id="GO:0004497">
    <property type="term" value="F:monooxygenase activity"/>
    <property type="evidence" value="ECO:0007669"/>
    <property type="project" value="UniProtKB-KW"/>
</dbReference>
<sequence length="419" mass="46523">MSFNQLGGVHPPRNVSLDRPSPRGGLRPVATAASREMVDYSTIKSWIDLGRKELLASLGLPIANKGDSMEFATFILATQRGYHQTSESVIRDSIEQTILSEQAGFNTAWFAEHHFNNYSLVPSPLMMVAHCAGLTTAIRLGTAVCVLPLYQPQRLLAEIGFADVVANGRLELGVGSGYQQFEFERFGVNIDEAPAIFSEYLDILLKGLNQRIFSHNGHFTQIPPTAISVRTTQKPSPPIWIATGSTRSMRRAYREGHNLFVTALHDGLDILGALRGTIQMAAASESKSPSDAKISLLRCCYASDDGGEINRYLDNARFQRRLSEALYQRRQQSQDGYMLEATPTQQDLSFETMRKNLPIGSINRVLDRLLQEIEVLKPDQIAIQTQLGDLDQITMLRQIELWGEKIIPAVNKSLGHLGV</sequence>
<dbReference type="GO" id="GO:0016705">
    <property type="term" value="F:oxidoreductase activity, acting on paired donors, with incorporation or reduction of molecular oxygen"/>
    <property type="evidence" value="ECO:0007669"/>
    <property type="project" value="InterPro"/>
</dbReference>
<feature type="region of interest" description="Disordered" evidence="3">
    <location>
        <begin position="1"/>
        <end position="27"/>
    </location>
</feature>
<dbReference type="SUPFAM" id="SSF51679">
    <property type="entry name" value="Bacterial luciferase-like"/>
    <property type="match status" value="1"/>
</dbReference>
<keyword evidence="2" id="KW-0503">Monooxygenase</keyword>
<dbReference type="EMBL" id="CBYB010000054">
    <property type="protein sequence ID" value="CDM60540.1"/>
    <property type="molecule type" value="Genomic_DNA"/>
</dbReference>
<dbReference type="AlphaFoldDB" id="W6RJS2"/>
<organism evidence="5 6">
    <name type="scientific">Rhizobium favelukesii</name>
    <dbReference type="NCBI Taxonomy" id="348824"/>
    <lineage>
        <taxon>Bacteria</taxon>
        <taxon>Pseudomonadati</taxon>
        <taxon>Pseudomonadota</taxon>
        <taxon>Alphaproteobacteria</taxon>
        <taxon>Hyphomicrobiales</taxon>
        <taxon>Rhizobiaceae</taxon>
        <taxon>Rhizobium/Agrobacterium group</taxon>
        <taxon>Rhizobium</taxon>
    </lineage>
</organism>
<evidence type="ECO:0000313" key="5">
    <source>
        <dbReference type="EMBL" id="CDM60540.1"/>
    </source>
</evidence>
<keyword evidence="6" id="KW-1185">Reference proteome</keyword>
<feature type="domain" description="Luciferase-like" evidence="4">
    <location>
        <begin position="69"/>
        <end position="371"/>
    </location>
</feature>